<dbReference type="PROSITE" id="PS50909">
    <property type="entry name" value="GAT"/>
    <property type="match status" value="1"/>
</dbReference>
<evidence type="ECO:0000256" key="2">
    <source>
        <dbReference type="ARBA" id="ARBA00007708"/>
    </source>
</evidence>
<evidence type="ECO:0000256" key="4">
    <source>
        <dbReference type="ARBA" id="ARBA00022927"/>
    </source>
</evidence>
<feature type="compositionally biased region" description="Basic and acidic residues" evidence="6">
    <location>
        <begin position="425"/>
        <end position="439"/>
    </location>
</feature>
<dbReference type="SMART" id="SM00288">
    <property type="entry name" value="VHS"/>
    <property type="match status" value="1"/>
</dbReference>
<proteinExistence type="inferred from homology"/>
<evidence type="ECO:0000256" key="5">
    <source>
        <dbReference type="ARBA" id="ARBA00023136"/>
    </source>
</evidence>
<dbReference type="GO" id="GO:0043328">
    <property type="term" value="P:protein transport to vacuole involved in ubiquitin-dependent protein catabolic process via the multivesicular body sorting pathway"/>
    <property type="evidence" value="ECO:0007669"/>
    <property type="project" value="InterPro"/>
</dbReference>
<dbReference type="PANTHER" id="PTHR45898">
    <property type="entry name" value="TOM1-LIKE PROTEIN"/>
    <property type="match status" value="1"/>
</dbReference>
<sequence length="469" mass="52948">MVRWLNSNQIIQRKIGKRTIFKRNVKSIALYTGAVLIFADSPEMVNMASELVNSATSDKLTEMDWMKNIEICELVAHDYRQAKDVIKAVKKSLRSKHSNTQLYAVLLLEMLMNNIGEPVHKQVTETGILPMLVKIVKKKSDLPVREKIFLLLDAAQTSVGGASGRFPQYYSAYYELVSAGVQFAQRPRDIPKPHATSNTNENNSLDKVSATKCESAPKTQPKKVSEHSILEKASTALEGAKEEFTLDLVEQCSFQKQRIMQLAMTSRDEKIISRAIELNEQLEIVLRRHAALVSGRTMSISSHIDHERKMTISSHVDQEQAAEKEQEEEEAEQLFRRIRKGKACLRPEDEGCQIERPLGFLGCPVPGEMLHRPLIRPLTVEPKQQLVRPLIMEPKQEFVRPLTMEPDQEANGARPAVAIPPPPAKHVERERFFKEKKADVSSLDGHVRNLSLHSRNASSSRSGSLDYSD</sequence>
<protein>
    <submittedName>
        <fullName evidence="9">Uncharacterized protein</fullName>
    </submittedName>
</protein>
<dbReference type="InterPro" id="IPR008942">
    <property type="entry name" value="ENTH_VHS"/>
</dbReference>
<dbReference type="AlphaFoldDB" id="A0AAD2DQJ4"/>
<dbReference type="PROSITE" id="PS50179">
    <property type="entry name" value="VHS"/>
    <property type="match status" value="1"/>
</dbReference>
<feature type="domain" description="VHS" evidence="7">
    <location>
        <begin position="55"/>
        <end position="184"/>
    </location>
</feature>
<evidence type="ECO:0000256" key="6">
    <source>
        <dbReference type="SAM" id="MobiDB-lite"/>
    </source>
</evidence>
<dbReference type="SUPFAM" id="SSF89009">
    <property type="entry name" value="GAT-like domain"/>
    <property type="match status" value="1"/>
</dbReference>
<accession>A0AAD2DQJ4</accession>
<keyword evidence="3" id="KW-0813">Transport</keyword>
<dbReference type="SUPFAM" id="SSF48464">
    <property type="entry name" value="ENTH/VHS domain"/>
    <property type="match status" value="1"/>
</dbReference>
<dbReference type="GO" id="GO:0035091">
    <property type="term" value="F:phosphatidylinositol binding"/>
    <property type="evidence" value="ECO:0007669"/>
    <property type="project" value="InterPro"/>
</dbReference>
<evidence type="ECO:0000259" key="7">
    <source>
        <dbReference type="PROSITE" id="PS50179"/>
    </source>
</evidence>
<dbReference type="Proteomes" id="UP000834106">
    <property type="component" value="Chromosome 6"/>
</dbReference>
<evidence type="ECO:0000259" key="8">
    <source>
        <dbReference type="PROSITE" id="PS50909"/>
    </source>
</evidence>
<feature type="region of interest" description="Disordered" evidence="6">
    <location>
        <begin position="188"/>
        <end position="226"/>
    </location>
</feature>
<dbReference type="InterPro" id="IPR004152">
    <property type="entry name" value="GAT_dom"/>
</dbReference>
<comment type="similarity">
    <text evidence="2">Belongs to the TOM1 family.</text>
</comment>
<feature type="domain" description="GAT" evidence="8">
    <location>
        <begin position="206"/>
        <end position="294"/>
    </location>
</feature>
<feature type="compositionally biased region" description="Low complexity" evidence="6">
    <location>
        <begin position="448"/>
        <end position="469"/>
    </location>
</feature>
<dbReference type="Pfam" id="PF00790">
    <property type="entry name" value="VHS"/>
    <property type="match status" value="1"/>
</dbReference>
<dbReference type="GO" id="GO:0005737">
    <property type="term" value="C:cytoplasm"/>
    <property type="evidence" value="ECO:0007669"/>
    <property type="project" value="UniProtKB-ARBA"/>
</dbReference>
<reference evidence="9" key="1">
    <citation type="submission" date="2023-05" db="EMBL/GenBank/DDBJ databases">
        <authorList>
            <person name="Huff M."/>
        </authorList>
    </citation>
    <scope>NUCLEOTIDE SEQUENCE</scope>
</reference>
<organism evidence="9 10">
    <name type="scientific">Fraxinus pennsylvanica</name>
    <dbReference type="NCBI Taxonomy" id="56036"/>
    <lineage>
        <taxon>Eukaryota</taxon>
        <taxon>Viridiplantae</taxon>
        <taxon>Streptophyta</taxon>
        <taxon>Embryophyta</taxon>
        <taxon>Tracheophyta</taxon>
        <taxon>Spermatophyta</taxon>
        <taxon>Magnoliopsida</taxon>
        <taxon>eudicotyledons</taxon>
        <taxon>Gunneridae</taxon>
        <taxon>Pentapetalae</taxon>
        <taxon>asterids</taxon>
        <taxon>lamiids</taxon>
        <taxon>Lamiales</taxon>
        <taxon>Oleaceae</taxon>
        <taxon>Oleeae</taxon>
        <taxon>Fraxinus</taxon>
    </lineage>
</organism>
<name>A0AAD2DQJ4_9LAMI</name>
<keyword evidence="4" id="KW-0653">Protein transport</keyword>
<dbReference type="GO" id="GO:0016020">
    <property type="term" value="C:membrane"/>
    <property type="evidence" value="ECO:0007669"/>
    <property type="project" value="UniProtKB-SubCell"/>
</dbReference>
<evidence type="ECO:0000313" key="10">
    <source>
        <dbReference type="Proteomes" id="UP000834106"/>
    </source>
</evidence>
<dbReference type="EMBL" id="OU503041">
    <property type="protein sequence ID" value="CAI9763392.1"/>
    <property type="molecule type" value="Genomic_DNA"/>
</dbReference>
<dbReference type="InterPro" id="IPR002014">
    <property type="entry name" value="VHS_dom"/>
</dbReference>
<feature type="region of interest" description="Disordered" evidence="6">
    <location>
        <begin position="406"/>
        <end position="469"/>
    </location>
</feature>
<dbReference type="GO" id="GO:0043130">
    <property type="term" value="F:ubiquitin binding"/>
    <property type="evidence" value="ECO:0007669"/>
    <property type="project" value="InterPro"/>
</dbReference>
<dbReference type="InterPro" id="IPR038425">
    <property type="entry name" value="GAT_sf"/>
</dbReference>
<keyword evidence="5" id="KW-0472">Membrane</keyword>
<dbReference type="PANTHER" id="PTHR45898:SF3">
    <property type="entry name" value="TOM1-LIKE PROTEIN 5"/>
    <property type="match status" value="1"/>
</dbReference>
<evidence type="ECO:0000313" key="9">
    <source>
        <dbReference type="EMBL" id="CAI9763392.1"/>
    </source>
</evidence>
<dbReference type="Gene3D" id="1.25.40.90">
    <property type="match status" value="1"/>
</dbReference>
<dbReference type="Gene3D" id="1.20.58.160">
    <property type="match status" value="1"/>
</dbReference>
<feature type="compositionally biased region" description="Polar residues" evidence="6">
    <location>
        <begin position="195"/>
        <end position="206"/>
    </location>
</feature>
<dbReference type="CDD" id="cd03561">
    <property type="entry name" value="VHS"/>
    <property type="match status" value="1"/>
</dbReference>
<gene>
    <name evidence="9" type="ORF">FPE_LOCUS10822</name>
</gene>
<evidence type="ECO:0000256" key="3">
    <source>
        <dbReference type="ARBA" id="ARBA00022448"/>
    </source>
</evidence>
<evidence type="ECO:0000256" key="1">
    <source>
        <dbReference type="ARBA" id="ARBA00004170"/>
    </source>
</evidence>
<feature type="region of interest" description="Disordered" evidence="6">
    <location>
        <begin position="306"/>
        <end position="332"/>
    </location>
</feature>
<feature type="compositionally biased region" description="Basic and acidic residues" evidence="6">
    <location>
        <begin position="306"/>
        <end position="324"/>
    </location>
</feature>
<dbReference type="InterPro" id="IPR044836">
    <property type="entry name" value="TOL_plant"/>
</dbReference>
<keyword evidence="10" id="KW-1185">Reference proteome</keyword>
<comment type="subcellular location">
    <subcellularLocation>
        <location evidence="1">Membrane</location>
        <topology evidence="1">Peripheral membrane protein</topology>
    </subcellularLocation>
</comment>